<dbReference type="InterPro" id="IPR014784">
    <property type="entry name" value="Cu2_ascorb_mOase-like_C"/>
</dbReference>
<reference evidence="6" key="1">
    <citation type="journal article" date="2019" name="bioRxiv">
        <title>The Genome of the Zebra Mussel, Dreissena polymorpha: A Resource for Invasive Species Research.</title>
        <authorList>
            <person name="McCartney M.A."/>
            <person name="Auch B."/>
            <person name="Kono T."/>
            <person name="Mallez S."/>
            <person name="Zhang Y."/>
            <person name="Obille A."/>
            <person name="Becker A."/>
            <person name="Abrahante J.E."/>
            <person name="Garbe J."/>
            <person name="Badalamenti J.P."/>
            <person name="Herman A."/>
            <person name="Mangelson H."/>
            <person name="Liachko I."/>
            <person name="Sullivan S."/>
            <person name="Sone E.D."/>
            <person name="Koren S."/>
            <person name="Silverstein K.A.T."/>
            <person name="Beckman K.B."/>
            <person name="Gohl D.M."/>
        </authorList>
    </citation>
    <scope>NUCLEOTIDE SEQUENCE</scope>
    <source>
        <strain evidence="6">Duluth1</strain>
        <tissue evidence="6">Whole animal</tissue>
    </source>
</reference>
<evidence type="ECO:0000313" key="7">
    <source>
        <dbReference type="Proteomes" id="UP000828390"/>
    </source>
</evidence>
<comment type="caution">
    <text evidence="6">The sequence shown here is derived from an EMBL/GenBank/DDBJ whole genome shotgun (WGS) entry which is preliminary data.</text>
</comment>
<evidence type="ECO:0000259" key="4">
    <source>
        <dbReference type="Pfam" id="PF03712"/>
    </source>
</evidence>
<evidence type="ECO:0000256" key="2">
    <source>
        <dbReference type="ARBA" id="ARBA00023180"/>
    </source>
</evidence>
<dbReference type="PANTHER" id="PTHR10157">
    <property type="entry name" value="DOPAMINE BETA HYDROXYLASE RELATED"/>
    <property type="match status" value="1"/>
</dbReference>
<reference evidence="6" key="2">
    <citation type="submission" date="2020-11" db="EMBL/GenBank/DDBJ databases">
        <authorList>
            <person name="McCartney M.A."/>
            <person name="Auch B."/>
            <person name="Kono T."/>
            <person name="Mallez S."/>
            <person name="Becker A."/>
            <person name="Gohl D.M."/>
            <person name="Silverstein K.A.T."/>
            <person name="Koren S."/>
            <person name="Bechman K.B."/>
            <person name="Herman A."/>
            <person name="Abrahante J.E."/>
            <person name="Garbe J."/>
        </authorList>
    </citation>
    <scope>NUCLEOTIDE SEQUENCE</scope>
    <source>
        <strain evidence="6">Duluth1</strain>
        <tissue evidence="6">Whole animal</tissue>
    </source>
</reference>
<dbReference type="AlphaFoldDB" id="A0A9D4HEF3"/>
<gene>
    <name evidence="6" type="ORF">DPMN_058986</name>
</gene>
<dbReference type="InterPro" id="IPR024548">
    <property type="entry name" value="Cu2_monoox_C"/>
</dbReference>
<keyword evidence="1" id="KW-1015">Disulfide bond</keyword>
<feature type="domain" description="Copper type II ascorbate-dependent monooxygenase N-terminal" evidence="3">
    <location>
        <begin position="157"/>
        <end position="272"/>
    </location>
</feature>
<dbReference type="InterPro" id="IPR000323">
    <property type="entry name" value="Cu2_ascorb_mOase_N"/>
</dbReference>
<sequence>MFCLLATFVTLTSAYSSFRNSIPNGNNVRHPCNASLTWAGVGHENQGGGGARNPFGIAWKANGLIWNSAMCMQDSDEDGRTNGMELGDPNCTWSSGKTPSFAASGHPGICEPINSPTCQQKNTFLNCGGPTKFDCPAADQTLHPDVITEDIRLAAGTKVPAQETTYMCQGFNLSPKVTNGSYHMIAVSPLIVNTEVAHHIIVRGCSVIGALTEKHTNATYQCFMGDNVGCNDIIALWTVGNYGMCYPNEIGFPVGIGGYTQLVFEIHWHNPYLLDSYVDNSGIRLYLTPNKRPNDAGVFFYGPMDLHIPPMMSAHGQTGFCSGNCTARLFNKDVQIVGAFNHMHNLGSSALAEIIRHDTGEAVMLARDDAYDYNSPAIYMYKQFKTFRPGDTLTVNCVFNSMSRTTATKYGEGTLDEMCFTFLIYYPKSAARFGTCFSYDGEDTCQLRQCTDEVYQQLGERLWKSCPLTECTEDCKKLTREFQQHPCLTAKKRNDMVNDVLKSPDAETKALTFEFVMRFEICKAEIAREDMATQCGGGSINAATSFSGSLISVFAAICIGSLAIVNADDKILL</sequence>
<evidence type="ECO:0000259" key="5">
    <source>
        <dbReference type="Pfam" id="PF24784"/>
    </source>
</evidence>
<keyword evidence="2" id="KW-0325">Glycoprotein</keyword>
<dbReference type="InterPro" id="IPR057626">
    <property type="entry name" value="S-S_Temptin"/>
</dbReference>
<organism evidence="6 7">
    <name type="scientific">Dreissena polymorpha</name>
    <name type="common">Zebra mussel</name>
    <name type="synonym">Mytilus polymorpha</name>
    <dbReference type="NCBI Taxonomy" id="45954"/>
    <lineage>
        <taxon>Eukaryota</taxon>
        <taxon>Metazoa</taxon>
        <taxon>Spiralia</taxon>
        <taxon>Lophotrochozoa</taxon>
        <taxon>Mollusca</taxon>
        <taxon>Bivalvia</taxon>
        <taxon>Autobranchia</taxon>
        <taxon>Heteroconchia</taxon>
        <taxon>Euheterodonta</taxon>
        <taxon>Imparidentia</taxon>
        <taxon>Neoheterodontei</taxon>
        <taxon>Myida</taxon>
        <taxon>Dreissenoidea</taxon>
        <taxon>Dreissenidae</taxon>
        <taxon>Dreissena</taxon>
    </lineage>
</organism>
<dbReference type="EMBL" id="JAIWYP010000013">
    <property type="protein sequence ID" value="KAH3716267.1"/>
    <property type="molecule type" value="Genomic_DNA"/>
</dbReference>
<dbReference type="PANTHER" id="PTHR10157:SF23">
    <property type="entry name" value="MOXD1 HOMOLOG 1"/>
    <property type="match status" value="1"/>
</dbReference>
<dbReference type="Pfam" id="PF03712">
    <property type="entry name" value="Cu2_monoox_C"/>
    <property type="match status" value="1"/>
</dbReference>
<dbReference type="GO" id="GO:0005507">
    <property type="term" value="F:copper ion binding"/>
    <property type="evidence" value="ECO:0007669"/>
    <property type="project" value="InterPro"/>
</dbReference>
<dbReference type="Pfam" id="PF01082">
    <property type="entry name" value="Cu2_monooxygen"/>
    <property type="match status" value="1"/>
</dbReference>
<protein>
    <submittedName>
        <fullName evidence="6">Uncharacterized protein</fullName>
    </submittedName>
</protein>
<accession>A0A9D4HEF3</accession>
<dbReference type="SUPFAM" id="SSF49742">
    <property type="entry name" value="PHM/PNGase F"/>
    <property type="match status" value="2"/>
</dbReference>
<evidence type="ECO:0000259" key="3">
    <source>
        <dbReference type="Pfam" id="PF01082"/>
    </source>
</evidence>
<dbReference type="InterPro" id="IPR008977">
    <property type="entry name" value="PHM/PNGase_F_dom_sf"/>
</dbReference>
<dbReference type="Gene3D" id="2.60.120.230">
    <property type="match status" value="1"/>
</dbReference>
<dbReference type="GO" id="GO:0004500">
    <property type="term" value="F:dopamine beta-monooxygenase activity"/>
    <property type="evidence" value="ECO:0007669"/>
    <property type="project" value="InterPro"/>
</dbReference>
<feature type="domain" description="Temptin Cys/Cys disulfide" evidence="5">
    <location>
        <begin position="13"/>
        <end position="109"/>
    </location>
</feature>
<dbReference type="Gene3D" id="2.60.120.310">
    <property type="entry name" value="Copper type II, ascorbate-dependent monooxygenase, N-terminal domain"/>
    <property type="match status" value="1"/>
</dbReference>
<dbReference type="OrthoDB" id="10003276at2759"/>
<keyword evidence="7" id="KW-1185">Reference proteome</keyword>
<dbReference type="Proteomes" id="UP000828390">
    <property type="component" value="Unassembled WGS sequence"/>
</dbReference>
<evidence type="ECO:0000313" key="6">
    <source>
        <dbReference type="EMBL" id="KAH3716267.1"/>
    </source>
</evidence>
<dbReference type="InterPro" id="IPR036939">
    <property type="entry name" value="Cu2_ascorb_mOase_N_sf"/>
</dbReference>
<name>A0A9D4HEF3_DREPO</name>
<feature type="domain" description="Copper type II ascorbate-dependent monooxygenase C-terminal" evidence="4">
    <location>
        <begin position="295"/>
        <end position="439"/>
    </location>
</feature>
<dbReference type="InterPro" id="IPR000945">
    <property type="entry name" value="DBH-like"/>
</dbReference>
<proteinExistence type="predicted"/>
<dbReference type="Pfam" id="PF24784">
    <property type="entry name" value="Temptin_C"/>
    <property type="match status" value="1"/>
</dbReference>
<evidence type="ECO:0000256" key="1">
    <source>
        <dbReference type="ARBA" id="ARBA00023157"/>
    </source>
</evidence>